<dbReference type="InterPro" id="IPR003593">
    <property type="entry name" value="AAA+_ATPase"/>
</dbReference>
<dbReference type="SUPFAM" id="SSF52540">
    <property type="entry name" value="P-loop containing nucleoside triphosphate hydrolases"/>
    <property type="match status" value="1"/>
</dbReference>
<keyword evidence="11" id="KW-0732">Signal</keyword>
<evidence type="ECO:0000256" key="3">
    <source>
        <dbReference type="ARBA" id="ARBA00022741"/>
    </source>
</evidence>
<keyword evidence="3 9" id="KW-0547">Nucleotide-binding</keyword>
<keyword evidence="5 9" id="KW-0067">ATP-binding</keyword>
<evidence type="ECO:0000256" key="1">
    <source>
        <dbReference type="ARBA" id="ARBA00022670"/>
    </source>
</evidence>
<organism evidence="13 14">
    <name type="scientific">Thermoclostridium stercorarium subsp. thermolacticum DSM 2910</name>
    <dbReference type="NCBI Taxonomy" id="1121336"/>
    <lineage>
        <taxon>Bacteria</taxon>
        <taxon>Bacillati</taxon>
        <taxon>Bacillota</taxon>
        <taxon>Clostridia</taxon>
        <taxon>Eubacteriales</taxon>
        <taxon>Oscillospiraceae</taxon>
        <taxon>Thermoclostridium</taxon>
    </lineage>
</organism>
<dbReference type="GO" id="GO:0016887">
    <property type="term" value="F:ATP hydrolysis activity"/>
    <property type="evidence" value="ECO:0007669"/>
    <property type="project" value="InterPro"/>
</dbReference>
<keyword evidence="1" id="KW-0645">Protease</keyword>
<dbReference type="InterPro" id="IPR003959">
    <property type="entry name" value="ATPase_AAA_core"/>
</dbReference>
<dbReference type="EMBL" id="CP014672">
    <property type="protein sequence ID" value="ANW99186.1"/>
    <property type="molecule type" value="Genomic_DNA"/>
</dbReference>
<gene>
    <name evidence="13" type="ORF">CSTERTH_09195</name>
</gene>
<dbReference type="RefSeq" id="WP_065821382.1">
    <property type="nucleotide sequence ID" value="NZ_CP014672.1"/>
</dbReference>
<dbReference type="GO" id="GO:0004222">
    <property type="term" value="F:metalloendopeptidase activity"/>
    <property type="evidence" value="ECO:0007669"/>
    <property type="project" value="InterPro"/>
</dbReference>
<evidence type="ECO:0000256" key="10">
    <source>
        <dbReference type="SAM" id="Phobius"/>
    </source>
</evidence>
<evidence type="ECO:0000256" key="5">
    <source>
        <dbReference type="ARBA" id="ARBA00022840"/>
    </source>
</evidence>
<sequence>MKKNRFKGRLIIVLSCVAVIAVAAAAALLNQENGTYVKYKEFNKLLSDGKIKSVAIYTDRVEFQKEGDSRKYYTDNPETDGFKERLLLSGIDVKDNTKGEGGFAVVFDIFFDAAFIAIIVTVIYKIFGEYFTSFRVVKHTGVTFDDIAGMDDLKREMMYAVDILKHSDEYRKKGIRPTRGIVLEGPPGNGKTLFAKALAEEAGVNFIATKGADFQSMFMSVGPRKVKQLFRKARRNKPCIVFIDEFDGIGERRNFAGSGVDKENNRIITAMLNEMDGFENEDGVLVIAATNSYASLDPALIRPGRFDLKYTVPNPDQETRIKLIRMYTRKNRLSADIQTEELAKKFNGLSCSAIETVLNEAAVVMMSERKSEIDMNCIIKACRKTGILKNMSATDLK</sequence>
<keyword evidence="8 10" id="KW-0472">Membrane</keyword>
<dbReference type="Proteomes" id="UP000092971">
    <property type="component" value="Chromosome"/>
</dbReference>
<dbReference type="PANTHER" id="PTHR23076">
    <property type="entry name" value="METALLOPROTEASE M41 FTSH"/>
    <property type="match status" value="1"/>
</dbReference>
<dbReference type="GO" id="GO:0008270">
    <property type="term" value="F:zinc ion binding"/>
    <property type="evidence" value="ECO:0007669"/>
    <property type="project" value="InterPro"/>
</dbReference>
<dbReference type="GO" id="GO:0006508">
    <property type="term" value="P:proteolysis"/>
    <property type="evidence" value="ECO:0007669"/>
    <property type="project" value="UniProtKB-KW"/>
</dbReference>
<feature type="transmembrane region" description="Helical" evidence="10">
    <location>
        <begin position="103"/>
        <end position="127"/>
    </location>
</feature>
<evidence type="ECO:0000256" key="11">
    <source>
        <dbReference type="SAM" id="SignalP"/>
    </source>
</evidence>
<dbReference type="InterPro" id="IPR011546">
    <property type="entry name" value="Pept_M41_FtsH_extracell"/>
</dbReference>
<keyword evidence="2 10" id="KW-0812">Transmembrane</keyword>
<evidence type="ECO:0000256" key="7">
    <source>
        <dbReference type="ARBA" id="ARBA00023054"/>
    </source>
</evidence>
<dbReference type="InterPro" id="IPR003960">
    <property type="entry name" value="ATPase_AAA_CS"/>
</dbReference>
<keyword evidence="4" id="KW-0378">Hydrolase</keyword>
<protein>
    <submittedName>
        <fullName evidence="13">AAA family ATPase</fullName>
    </submittedName>
</protein>
<dbReference type="Pfam" id="PF00004">
    <property type="entry name" value="AAA"/>
    <property type="match status" value="1"/>
</dbReference>
<keyword evidence="6 10" id="KW-1133">Transmembrane helix</keyword>
<proteinExistence type="inferred from homology"/>
<name>A0A1B1YEK2_THEST</name>
<evidence type="ECO:0000313" key="14">
    <source>
        <dbReference type="Proteomes" id="UP000092971"/>
    </source>
</evidence>
<keyword evidence="7" id="KW-0175">Coiled coil</keyword>
<dbReference type="OrthoDB" id="9809379at2"/>
<evidence type="ECO:0000256" key="6">
    <source>
        <dbReference type="ARBA" id="ARBA00022989"/>
    </source>
</evidence>
<dbReference type="GO" id="GO:0016020">
    <property type="term" value="C:membrane"/>
    <property type="evidence" value="ECO:0007669"/>
    <property type="project" value="InterPro"/>
</dbReference>
<dbReference type="Gene3D" id="3.40.50.300">
    <property type="entry name" value="P-loop containing nucleotide triphosphate hydrolases"/>
    <property type="match status" value="1"/>
</dbReference>
<dbReference type="PROSITE" id="PS00674">
    <property type="entry name" value="AAA"/>
    <property type="match status" value="1"/>
</dbReference>
<feature type="signal peptide" evidence="11">
    <location>
        <begin position="1"/>
        <end position="26"/>
    </location>
</feature>
<evidence type="ECO:0000256" key="9">
    <source>
        <dbReference type="RuleBase" id="RU003651"/>
    </source>
</evidence>
<dbReference type="SMART" id="SM00382">
    <property type="entry name" value="AAA"/>
    <property type="match status" value="1"/>
</dbReference>
<accession>A0A1B1YEK2</accession>
<dbReference type="InterPro" id="IPR027417">
    <property type="entry name" value="P-loop_NTPase"/>
</dbReference>
<feature type="domain" description="AAA+ ATPase" evidence="12">
    <location>
        <begin position="177"/>
        <end position="316"/>
    </location>
</feature>
<evidence type="ECO:0000256" key="2">
    <source>
        <dbReference type="ARBA" id="ARBA00022692"/>
    </source>
</evidence>
<comment type="similarity">
    <text evidence="9">Belongs to the AAA ATPase family.</text>
</comment>
<evidence type="ECO:0000259" key="12">
    <source>
        <dbReference type="SMART" id="SM00382"/>
    </source>
</evidence>
<dbReference type="GO" id="GO:0005524">
    <property type="term" value="F:ATP binding"/>
    <property type="evidence" value="ECO:0007669"/>
    <property type="project" value="UniProtKB-KW"/>
</dbReference>
<reference evidence="13 14" key="1">
    <citation type="submission" date="2016-02" db="EMBL/GenBank/DDBJ databases">
        <title>Comparison of Clostridium stercorarium subspecies using comparative genomics and transcriptomics.</title>
        <authorList>
            <person name="Schellenberg J."/>
            <person name="Thallinger G."/>
            <person name="Levin D.B."/>
            <person name="Zhang X."/>
            <person name="Alvare G."/>
            <person name="Fristensky B."/>
            <person name="Sparling R."/>
        </authorList>
    </citation>
    <scope>NUCLEOTIDE SEQUENCE [LARGE SCALE GENOMIC DNA]</scope>
    <source>
        <strain evidence="13 14">DSM 2910</strain>
    </source>
</reference>
<dbReference type="FunFam" id="3.40.50.300:FF:001025">
    <property type="entry name" value="ATPase family, AAA domain-containing 2B"/>
    <property type="match status" value="1"/>
</dbReference>
<feature type="chain" id="PRO_5039595184" evidence="11">
    <location>
        <begin position="27"/>
        <end position="397"/>
    </location>
</feature>
<evidence type="ECO:0000256" key="8">
    <source>
        <dbReference type="ARBA" id="ARBA00023136"/>
    </source>
</evidence>
<evidence type="ECO:0000313" key="13">
    <source>
        <dbReference type="EMBL" id="ANW99186.1"/>
    </source>
</evidence>
<dbReference type="AlphaFoldDB" id="A0A1B1YEK2"/>
<dbReference type="Gene3D" id="1.10.8.60">
    <property type="match status" value="1"/>
</dbReference>
<dbReference type="Pfam" id="PF06480">
    <property type="entry name" value="FtsH_ext"/>
    <property type="match status" value="1"/>
</dbReference>
<dbReference type="PANTHER" id="PTHR23076:SF113">
    <property type="entry name" value="ATP-DEPENDENT ZINC METALLOPROTEASE FTSH 1, CHLOROPLASTIC-RELATED"/>
    <property type="match status" value="1"/>
</dbReference>
<evidence type="ECO:0000256" key="4">
    <source>
        <dbReference type="ARBA" id="ARBA00022801"/>
    </source>
</evidence>
<dbReference type="GO" id="GO:0004176">
    <property type="term" value="F:ATP-dependent peptidase activity"/>
    <property type="evidence" value="ECO:0007669"/>
    <property type="project" value="InterPro"/>
</dbReference>